<dbReference type="GO" id="GO:0070475">
    <property type="term" value="P:rRNA base methylation"/>
    <property type="evidence" value="ECO:0007669"/>
    <property type="project" value="UniProtKB-UniRule"/>
</dbReference>
<comment type="subcellular location">
    <subcellularLocation>
        <location evidence="7">Cytoplasm</location>
    </subcellularLocation>
</comment>
<evidence type="ECO:0000256" key="3">
    <source>
        <dbReference type="ARBA" id="ARBA00022552"/>
    </source>
</evidence>
<dbReference type="RefSeq" id="WP_039632578.1">
    <property type="nucleotide sequence ID" value="NZ_AYSO01000015.1"/>
</dbReference>
<evidence type="ECO:0000256" key="5">
    <source>
        <dbReference type="ARBA" id="ARBA00022679"/>
    </source>
</evidence>
<dbReference type="Gene3D" id="1.10.150.170">
    <property type="entry name" value="Putative methyltransferase TM0872, insert domain"/>
    <property type="match status" value="1"/>
</dbReference>
<keyword evidence="4 7" id="KW-0489">Methyltransferase</keyword>
<keyword evidence="5 7" id="KW-0808">Transferase</keyword>
<dbReference type="AlphaFoldDB" id="A0A0C1U367"/>
<keyword evidence="6 7" id="KW-0949">S-adenosyl-L-methionine</keyword>
<evidence type="ECO:0000256" key="2">
    <source>
        <dbReference type="ARBA" id="ARBA00022490"/>
    </source>
</evidence>
<feature type="binding site" evidence="7">
    <location>
        <begin position="33"/>
        <end position="35"/>
    </location>
    <ligand>
        <name>S-adenosyl-L-methionine</name>
        <dbReference type="ChEBI" id="CHEBI:59789"/>
    </ligand>
</feature>
<dbReference type="Proteomes" id="UP000031366">
    <property type="component" value="Unassembled WGS sequence"/>
</dbReference>
<dbReference type="PIRSF" id="PIRSF004486">
    <property type="entry name" value="MraW"/>
    <property type="match status" value="1"/>
</dbReference>
<feature type="binding site" evidence="7">
    <location>
        <position position="100"/>
    </location>
    <ligand>
        <name>S-adenosyl-L-methionine</name>
        <dbReference type="ChEBI" id="CHEBI:59789"/>
    </ligand>
</feature>
<dbReference type="STRING" id="29341.RSJ17_12600"/>
<dbReference type="InterPro" id="IPR002903">
    <property type="entry name" value="RsmH"/>
</dbReference>
<evidence type="ECO:0000256" key="4">
    <source>
        <dbReference type="ARBA" id="ARBA00022603"/>
    </source>
</evidence>
<sequence>MDFKHISVLLEECIDALNIKEDGIYVDCTLGGAGHSNEILKKLSSKGRLIGIDQDLDALNAAKERLKNYENVTFVHNNFYNIKEILEELKIEKIDGVLMDLGVSSYQLDEAERGFSYMKDAPLDMRMNRENSFSAYNVVNDYSEEELSDVIKSFGEEKFAKRIANFIINRRPINTTLELSDIITAAIPAKFRREGGHPAKRTFQAIRIEVNKELTILNKTIEDAVEALNKDGRIAIITFHSLEDRIVKIKFKELQDPCTCPKELPMCVCGKTPIIKLISKKPIEPSLEEKDLNSRSKSAKLRVAEKI</sequence>
<feature type="binding site" evidence="7">
    <location>
        <position position="79"/>
    </location>
    <ligand>
        <name>S-adenosyl-L-methionine</name>
        <dbReference type="ChEBI" id="CHEBI:59789"/>
    </ligand>
</feature>
<feature type="binding site" evidence="7">
    <location>
        <position position="53"/>
    </location>
    <ligand>
        <name>S-adenosyl-L-methionine</name>
        <dbReference type="ChEBI" id="CHEBI:59789"/>
    </ligand>
</feature>
<evidence type="ECO:0000313" key="9">
    <source>
        <dbReference type="Proteomes" id="UP000031366"/>
    </source>
</evidence>
<dbReference type="EC" id="2.1.1.199" evidence="7"/>
<comment type="caution">
    <text evidence="8">The sequence shown here is derived from an EMBL/GenBank/DDBJ whole genome shotgun (WGS) entry which is preliminary data.</text>
</comment>
<evidence type="ECO:0000256" key="7">
    <source>
        <dbReference type="HAMAP-Rule" id="MF_01007"/>
    </source>
</evidence>
<gene>
    <name evidence="7 8" type="primary">rsmH</name>
    <name evidence="8" type="ORF">U732_1529</name>
</gene>
<name>A0A0C1U367_9CLOT</name>
<dbReference type="OrthoDB" id="9806637at2"/>
<dbReference type="SUPFAM" id="SSF81799">
    <property type="entry name" value="Putative methyltransferase TM0872, insert domain"/>
    <property type="match status" value="1"/>
</dbReference>
<evidence type="ECO:0000256" key="6">
    <source>
        <dbReference type="ARBA" id="ARBA00022691"/>
    </source>
</evidence>
<dbReference type="GO" id="GO:0005737">
    <property type="term" value="C:cytoplasm"/>
    <property type="evidence" value="ECO:0007669"/>
    <property type="project" value="UniProtKB-SubCell"/>
</dbReference>
<keyword evidence="9" id="KW-1185">Reference proteome</keyword>
<dbReference type="SUPFAM" id="SSF53335">
    <property type="entry name" value="S-adenosyl-L-methionine-dependent methyltransferases"/>
    <property type="match status" value="1"/>
</dbReference>
<keyword evidence="2 7" id="KW-0963">Cytoplasm</keyword>
<accession>A0A0C1U367</accession>
<dbReference type="PANTHER" id="PTHR11265:SF0">
    <property type="entry name" value="12S RRNA N4-METHYLCYTIDINE METHYLTRANSFERASE"/>
    <property type="match status" value="1"/>
</dbReference>
<comment type="function">
    <text evidence="7">Specifically methylates the N4 position of cytidine in position 1402 (C1402) of 16S rRNA.</text>
</comment>
<dbReference type="HAMAP" id="MF_01007">
    <property type="entry name" value="16SrRNA_methyltr_H"/>
    <property type="match status" value="1"/>
</dbReference>
<evidence type="ECO:0000313" key="8">
    <source>
        <dbReference type="EMBL" id="KIE47289.1"/>
    </source>
</evidence>
<dbReference type="InterPro" id="IPR023397">
    <property type="entry name" value="SAM-dep_MeTrfase_MraW_recog"/>
</dbReference>
<dbReference type="EMBL" id="AYSO01000015">
    <property type="protein sequence ID" value="KIE47289.1"/>
    <property type="molecule type" value="Genomic_DNA"/>
</dbReference>
<dbReference type="Pfam" id="PF01795">
    <property type="entry name" value="Methyltransf_5"/>
    <property type="match status" value="1"/>
</dbReference>
<dbReference type="GO" id="GO:0071424">
    <property type="term" value="F:rRNA (cytosine-N4-)-methyltransferase activity"/>
    <property type="evidence" value="ECO:0007669"/>
    <property type="project" value="UniProtKB-UniRule"/>
</dbReference>
<protein>
    <recommendedName>
        <fullName evidence="7">Ribosomal RNA small subunit methyltransferase H</fullName>
        <ecNumber evidence="7">2.1.1.199</ecNumber>
    </recommendedName>
    <alternativeName>
        <fullName evidence="7">16S rRNA m(4)C1402 methyltransferase</fullName>
    </alternativeName>
    <alternativeName>
        <fullName evidence="7">rRNA (cytosine-N(4)-)-methyltransferase RsmH</fullName>
    </alternativeName>
</protein>
<keyword evidence="3 7" id="KW-0698">rRNA processing</keyword>
<comment type="similarity">
    <text evidence="1 7">Belongs to the methyltransferase superfamily. RsmH family.</text>
</comment>
<dbReference type="NCBIfam" id="TIGR00006">
    <property type="entry name" value="16S rRNA (cytosine(1402)-N(4))-methyltransferase RsmH"/>
    <property type="match status" value="1"/>
</dbReference>
<dbReference type="Gene3D" id="3.40.50.150">
    <property type="entry name" value="Vaccinia Virus protein VP39"/>
    <property type="match status" value="1"/>
</dbReference>
<feature type="binding site" evidence="7">
    <location>
        <position position="107"/>
    </location>
    <ligand>
        <name>S-adenosyl-L-methionine</name>
        <dbReference type="ChEBI" id="CHEBI:59789"/>
    </ligand>
</feature>
<comment type="catalytic activity">
    <reaction evidence="7">
        <text>cytidine(1402) in 16S rRNA + S-adenosyl-L-methionine = N(4)-methylcytidine(1402) in 16S rRNA + S-adenosyl-L-homocysteine + H(+)</text>
        <dbReference type="Rhea" id="RHEA:42928"/>
        <dbReference type="Rhea" id="RHEA-COMP:10286"/>
        <dbReference type="Rhea" id="RHEA-COMP:10287"/>
        <dbReference type="ChEBI" id="CHEBI:15378"/>
        <dbReference type="ChEBI" id="CHEBI:57856"/>
        <dbReference type="ChEBI" id="CHEBI:59789"/>
        <dbReference type="ChEBI" id="CHEBI:74506"/>
        <dbReference type="ChEBI" id="CHEBI:82748"/>
        <dbReference type="EC" id="2.1.1.199"/>
    </reaction>
</comment>
<evidence type="ECO:0000256" key="1">
    <source>
        <dbReference type="ARBA" id="ARBA00010396"/>
    </source>
</evidence>
<dbReference type="FunFam" id="1.10.150.170:FF:000001">
    <property type="entry name" value="Ribosomal RNA small subunit methyltransferase H"/>
    <property type="match status" value="1"/>
</dbReference>
<reference evidence="8 9" key="1">
    <citation type="journal article" date="2015" name="Infect. Genet. Evol.">
        <title>Genomic sequences of six botulinum neurotoxin-producing strains representing three clostridial species illustrate the mobility and diversity of botulinum neurotoxin genes.</title>
        <authorList>
            <person name="Smith T.J."/>
            <person name="Hill K.K."/>
            <person name="Xie G."/>
            <person name="Foley B.T."/>
            <person name="Williamson C.H."/>
            <person name="Foster J.T."/>
            <person name="Johnson S.L."/>
            <person name="Chertkov O."/>
            <person name="Teshima H."/>
            <person name="Gibbons H.S."/>
            <person name="Johnsky L.A."/>
            <person name="Karavis M.A."/>
            <person name="Smith L.A."/>
        </authorList>
    </citation>
    <scope>NUCLEOTIDE SEQUENCE [LARGE SCALE GENOMIC DNA]</scope>
    <source>
        <strain evidence="8 9">CDC 2741</strain>
    </source>
</reference>
<dbReference type="PANTHER" id="PTHR11265">
    <property type="entry name" value="S-ADENOSYL-METHYLTRANSFERASE MRAW"/>
    <property type="match status" value="1"/>
</dbReference>
<proteinExistence type="inferred from homology"/>
<organism evidence="8 9">
    <name type="scientific">Clostridium argentinense CDC 2741</name>
    <dbReference type="NCBI Taxonomy" id="1418104"/>
    <lineage>
        <taxon>Bacteria</taxon>
        <taxon>Bacillati</taxon>
        <taxon>Bacillota</taxon>
        <taxon>Clostridia</taxon>
        <taxon>Eubacteriales</taxon>
        <taxon>Clostridiaceae</taxon>
        <taxon>Clostridium</taxon>
    </lineage>
</organism>
<dbReference type="InterPro" id="IPR029063">
    <property type="entry name" value="SAM-dependent_MTases_sf"/>
</dbReference>